<evidence type="ECO:0000256" key="9">
    <source>
        <dbReference type="ARBA" id="ARBA00047725"/>
    </source>
</evidence>
<keyword evidence="11" id="KW-0408">Iron</keyword>
<evidence type="ECO:0000256" key="3">
    <source>
        <dbReference type="ARBA" id="ARBA00012293"/>
    </source>
</evidence>
<gene>
    <name evidence="13" type="ORF">D7V21_00860</name>
</gene>
<comment type="similarity">
    <text evidence="11">Belongs to the iron/ascorbate-dependent oxidoreductase family.</text>
</comment>
<keyword evidence="11" id="KW-0479">Metal-binding</keyword>
<keyword evidence="11" id="KW-0560">Oxidoreductase</keyword>
<evidence type="ECO:0000256" key="2">
    <source>
        <dbReference type="ARBA" id="ARBA00004767"/>
    </source>
</evidence>
<dbReference type="InterPro" id="IPR044861">
    <property type="entry name" value="IPNS-like_FE2OG_OXY"/>
</dbReference>
<evidence type="ECO:0000256" key="6">
    <source>
        <dbReference type="ARBA" id="ARBA00022666"/>
    </source>
</evidence>
<feature type="domain" description="Fe2OG dioxygenase" evidence="12">
    <location>
        <begin position="173"/>
        <end position="277"/>
    </location>
</feature>
<dbReference type="AlphaFoldDB" id="A0A3A8F4U6"/>
<dbReference type="GO" id="GO:0102276">
    <property type="term" value="F:2-oxoglutarate oxygenase/decarboxylase (ethylene-forming) activity"/>
    <property type="evidence" value="ECO:0007669"/>
    <property type="project" value="UniProtKB-EC"/>
</dbReference>
<evidence type="ECO:0000313" key="13">
    <source>
        <dbReference type="EMBL" id="RKG36181.1"/>
    </source>
</evidence>
<dbReference type="Proteomes" id="UP000269001">
    <property type="component" value="Unassembled WGS sequence"/>
</dbReference>
<evidence type="ECO:0000256" key="5">
    <source>
        <dbReference type="ARBA" id="ARBA00019045"/>
    </source>
</evidence>
<dbReference type="PRINTS" id="PR00682">
    <property type="entry name" value="IPNSYNTHASE"/>
</dbReference>
<proteinExistence type="inferred from homology"/>
<comment type="cofactor">
    <cofactor evidence="1">
        <name>Fe(2+)</name>
        <dbReference type="ChEBI" id="CHEBI:29033"/>
    </cofactor>
</comment>
<evidence type="ECO:0000256" key="8">
    <source>
        <dbReference type="ARBA" id="ARBA00031282"/>
    </source>
</evidence>
<dbReference type="InterPro" id="IPR026992">
    <property type="entry name" value="DIOX_N"/>
</dbReference>
<dbReference type="EMBL" id="RAXU01000001">
    <property type="protein sequence ID" value="RKG36181.1"/>
    <property type="molecule type" value="Genomic_DNA"/>
</dbReference>
<evidence type="ECO:0000256" key="4">
    <source>
        <dbReference type="ARBA" id="ARBA00012531"/>
    </source>
</evidence>
<dbReference type="Pfam" id="PF14226">
    <property type="entry name" value="DIOX_N"/>
    <property type="match status" value="1"/>
</dbReference>
<comment type="caution">
    <text evidence="13">The sequence shown here is derived from an EMBL/GenBank/DDBJ whole genome shotgun (WGS) entry which is preliminary data.</text>
</comment>
<dbReference type="EC" id="1.14.20.7" evidence="3"/>
<dbReference type="Gene3D" id="2.60.120.330">
    <property type="entry name" value="B-lactam Antibiotic, Isopenicillin N Synthase, Chain"/>
    <property type="match status" value="1"/>
</dbReference>
<evidence type="ECO:0000256" key="1">
    <source>
        <dbReference type="ARBA" id="ARBA00001954"/>
    </source>
</evidence>
<dbReference type="PROSITE" id="PS51471">
    <property type="entry name" value="FE2OG_OXY"/>
    <property type="match status" value="1"/>
</dbReference>
<keyword evidence="14" id="KW-1185">Reference proteome</keyword>
<keyword evidence="6" id="KW-0266">Ethylene biosynthesis</keyword>
<name>A0A3A8F4U6_9GAMM</name>
<comment type="catalytic activity">
    <reaction evidence="10">
        <text>L-arginine + 2-oxoglutarate + O2 = guanidine + L-glutamate 5-semialdehyde + succinate + CO2</text>
        <dbReference type="Rhea" id="RHEA:31535"/>
        <dbReference type="ChEBI" id="CHEBI:15379"/>
        <dbReference type="ChEBI" id="CHEBI:16526"/>
        <dbReference type="ChEBI" id="CHEBI:16810"/>
        <dbReference type="ChEBI" id="CHEBI:30031"/>
        <dbReference type="ChEBI" id="CHEBI:30087"/>
        <dbReference type="ChEBI" id="CHEBI:32682"/>
        <dbReference type="ChEBI" id="CHEBI:58066"/>
        <dbReference type="EC" id="1.14.20.7"/>
    </reaction>
</comment>
<dbReference type="SUPFAM" id="SSF51197">
    <property type="entry name" value="Clavaminate synthase-like"/>
    <property type="match status" value="1"/>
</dbReference>
<dbReference type="PANTHER" id="PTHR47990">
    <property type="entry name" value="2-OXOGLUTARATE (2OG) AND FE(II)-DEPENDENT OXYGENASE SUPERFAMILY PROTEIN-RELATED"/>
    <property type="match status" value="1"/>
</dbReference>
<protein>
    <recommendedName>
        <fullName evidence="5">2-oxoglutarate-dependent ethylene/succinate-forming enzyme</fullName>
        <ecNumber evidence="4">1.13.12.19</ecNumber>
        <ecNumber evidence="3">1.14.20.7</ecNumber>
    </recommendedName>
    <alternativeName>
        <fullName evidence="7">2-oxoglutarate dioxygenase (ethylene-forming)</fullName>
    </alternativeName>
    <alternativeName>
        <fullName evidence="8">2-oxoglutarate/L-arginine monooxygenase/decarboxylase (succinate-forming)</fullName>
    </alternativeName>
</protein>
<accession>A0A3A8F4U6</accession>
<organism evidence="13 14">
    <name type="scientific">Acinetobacter guerrae</name>
    <dbReference type="NCBI Taxonomy" id="1843371"/>
    <lineage>
        <taxon>Bacteria</taxon>
        <taxon>Pseudomonadati</taxon>
        <taxon>Pseudomonadota</taxon>
        <taxon>Gammaproteobacteria</taxon>
        <taxon>Moraxellales</taxon>
        <taxon>Moraxellaceae</taxon>
        <taxon>Acinetobacter</taxon>
    </lineage>
</organism>
<evidence type="ECO:0000313" key="14">
    <source>
        <dbReference type="Proteomes" id="UP000269001"/>
    </source>
</evidence>
<dbReference type="InterPro" id="IPR005123">
    <property type="entry name" value="Oxoglu/Fe-dep_dioxygenase_dom"/>
</dbReference>
<evidence type="ECO:0000256" key="11">
    <source>
        <dbReference type="RuleBase" id="RU003682"/>
    </source>
</evidence>
<comment type="catalytic activity">
    <reaction evidence="9">
        <text>2-oxoglutarate + O2 + 2 H(+) = ethene + 3 CO2 + H2O</text>
        <dbReference type="Rhea" id="RHEA:31523"/>
        <dbReference type="ChEBI" id="CHEBI:15377"/>
        <dbReference type="ChEBI" id="CHEBI:15378"/>
        <dbReference type="ChEBI" id="CHEBI:15379"/>
        <dbReference type="ChEBI" id="CHEBI:16526"/>
        <dbReference type="ChEBI" id="CHEBI:16810"/>
        <dbReference type="ChEBI" id="CHEBI:18153"/>
        <dbReference type="EC" id="1.13.12.19"/>
    </reaction>
</comment>
<dbReference type="Pfam" id="PF03171">
    <property type="entry name" value="2OG-FeII_Oxy"/>
    <property type="match status" value="1"/>
</dbReference>
<evidence type="ECO:0000256" key="10">
    <source>
        <dbReference type="ARBA" id="ARBA00049359"/>
    </source>
</evidence>
<dbReference type="RefSeq" id="WP_120368654.1">
    <property type="nucleotide sequence ID" value="NZ_RAXU01000001.1"/>
</dbReference>
<dbReference type="GO" id="GO:0046872">
    <property type="term" value="F:metal ion binding"/>
    <property type="evidence" value="ECO:0007669"/>
    <property type="project" value="UniProtKB-KW"/>
</dbReference>
<dbReference type="InterPro" id="IPR050231">
    <property type="entry name" value="Iron_ascorbate_oxido_reductase"/>
</dbReference>
<evidence type="ECO:0000259" key="12">
    <source>
        <dbReference type="PROSITE" id="PS51471"/>
    </source>
</evidence>
<evidence type="ECO:0000256" key="7">
    <source>
        <dbReference type="ARBA" id="ARBA00031011"/>
    </source>
</evidence>
<dbReference type="InterPro" id="IPR027443">
    <property type="entry name" value="IPNS-like_sf"/>
</dbReference>
<dbReference type="GO" id="GO:0009693">
    <property type="term" value="P:ethylene biosynthetic process"/>
    <property type="evidence" value="ECO:0007669"/>
    <property type="project" value="UniProtKB-KW"/>
</dbReference>
<comment type="pathway">
    <text evidence="2">Alkene biosynthesis; ethylene biosynthesis via 2-oxoglutarate.</text>
</comment>
<dbReference type="EC" id="1.13.12.19" evidence="4"/>
<sequence>MSVSIPVIDISGLFSSDVKERQIVAQQMKQACEDKGFFYISNHGISTALQQAIFEQSKQFFDLPMNEKEKVHKKNSIANRGYEPLKNQTLEAGTPADLKEGFYAGREYALDSQAVLAKRFNHGPNQWPTQFPEFESTMQRYQAELEVLAKYLMRGLALSLSLSENYFDDFCQDSLVTLRLLHYPPQPANPEPNEKGCGAHTDFGALTLLLQDQQGGLQVWDQNSESWIDAPPIEGTYVINLGDLIARWTNNRFKSTLHRVINKSGKQRYSVPFFFGGNPDYQVQCLPNCKTENEPALFAPTTVEKHHIEMYRRTYG</sequence>
<reference evidence="13 14" key="1">
    <citation type="submission" date="2018-09" db="EMBL/GenBank/DDBJ databases">
        <title>The draft genome of Acinetobacter spp. strains.</title>
        <authorList>
            <person name="Qin J."/>
            <person name="Feng Y."/>
            <person name="Zong Z."/>
        </authorList>
    </citation>
    <scope>NUCLEOTIDE SEQUENCE [LARGE SCALE GENOMIC DNA]</scope>
    <source>
        <strain evidence="13 14">WCHAc060096</strain>
    </source>
</reference>